<organism evidence="1 2">
    <name type="scientific">Pontibacillus yanchengensis Y32</name>
    <dbReference type="NCBI Taxonomy" id="1385514"/>
    <lineage>
        <taxon>Bacteria</taxon>
        <taxon>Bacillati</taxon>
        <taxon>Bacillota</taxon>
        <taxon>Bacilli</taxon>
        <taxon>Bacillales</taxon>
        <taxon>Bacillaceae</taxon>
        <taxon>Pontibacillus</taxon>
    </lineage>
</organism>
<reference evidence="1 2" key="1">
    <citation type="journal article" date="2015" name="Stand. Genomic Sci.">
        <title>High quality draft genome sequence of the moderately halophilic bacterium Pontibacillus yanchengensis Y32(T) and comparison among Pontibacillus genomes.</title>
        <authorList>
            <person name="Huang J."/>
            <person name="Qiao Z.X."/>
            <person name="Tang J.W."/>
            <person name="Wang G."/>
        </authorList>
    </citation>
    <scope>NUCLEOTIDE SEQUENCE [LARGE SCALE GENOMIC DNA]</scope>
    <source>
        <strain evidence="1 2">Y32</strain>
    </source>
</reference>
<proteinExistence type="predicted"/>
<keyword evidence="2" id="KW-1185">Reference proteome</keyword>
<dbReference type="OrthoDB" id="2691960at2"/>
<dbReference type="AlphaFoldDB" id="A0A0A2TZG4"/>
<gene>
    <name evidence="1" type="ORF">N782_00220</name>
</gene>
<evidence type="ECO:0000313" key="1">
    <source>
        <dbReference type="EMBL" id="KGP74665.1"/>
    </source>
</evidence>
<dbReference type="eggNOG" id="ENOG5030CH9">
    <property type="taxonomic scope" value="Bacteria"/>
</dbReference>
<accession>A0A0A2TZG4</accession>
<comment type="caution">
    <text evidence="1">The sequence shown here is derived from an EMBL/GenBank/DDBJ whole genome shotgun (WGS) entry which is preliminary data.</text>
</comment>
<evidence type="ECO:0000313" key="2">
    <source>
        <dbReference type="Proteomes" id="UP000030147"/>
    </source>
</evidence>
<dbReference type="RefSeq" id="WP_036815010.1">
    <property type="nucleotide sequence ID" value="NZ_AVBF01000001.1"/>
</dbReference>
<sequence>MAMIVKEKEPVIRNVAGVANALKVPASSLEVESGLENLYLSITKDGEDNLFPFTYNEEKDDYRILQIPFKYSEEDILNGEIIQVEVKDS</sequence>
<dbReference type="EMBL" id="AVBF01000001">
    <property type="protein sequence ID" value="KGP74665.1"/>
    <property type="molecule type" value="Genomic_DNA"/>
</dbReference>
<dbReference type="Proteomes" id="UP000030147">
    <property type="component" value="Unassembled WGS sequence"/>
</dbReference>
<name>A0A0A2TZG4_9BACI</name>
<protein>
    <submittedName>
        <fullName evidence="1">Uncharacterized protein</fullName>
    </submittedName>
</protein>